<sequence>MLPRRSNVLFCRSLSITIAYGAVVMLLLFSACSGRHKDMGDAITERDSLPVMDTKGVMTLISDSGVTRYRINTEEWLVFDRKNPPYWAFEKGVYLEKFDSVFNVEASVKADTAYYYEKQKLWKLMSNVDIQNLKGERFETDLLYWDQNKHTIYSDQFIRIEQPDRIITGHGFDSNEQMTIYTIRKPEGIFYVDDDATAPADSLQTDSVQTGSVRTDSIKP</sequence>
<dbReference type="Proteomes" id="UP000283850">
    <property type="component" value="Unassembled WGS sequence"/>
</dbReference>
<evidence type="ECO:0000313" key="3">
    <source>
        <dbReference type="EMBL" id="RGV57127.1"/>
    </source>
</evidence>
<protein>
    <submittedName>
        <fullName evidence="3">LPS export ABC transporter periplasmic protein LptC</fullName>
    </submittedName>
</protein>
<reference evidence="3 4" key="1">
    <citation type="submission" date="2018-08" db="EMBL/GenBank/DDBJ databases">
        <title>A genome reference for cultivated species of the human gut microbiota.</title>
        <authorList>
            <person name="Zou Y."/>
            <person name="Xue W."/>
            <person name="Luo G."/>
        </authorList>
    </citation>
    <scope>NUCLEOTIDE SEQUENCE [LARGE SCALE GENOMIC DNA]</scope>
    <source>
        <strain evidence="3 4">AF14-32</strain>
    </source>
</reference>
<organism evidence="3 4">
    <name type="scientific">Bacteroides intestinalis</name>
    <dbReference type="NCBI Taxonomy" id="329854"/>
    <lineage>
        <taxon>Bacteria</taxon>
        <taxon>Pseudomonadati</taxon>
        <taxon>Bacteroidota</taxon>
        <taxon>Bacteroidia</taxon>
        <taxon>Bacteroidales</taxon>
        <taxon>Bacteroidaceae</taxon>
        <taxon>Bacteroides</taxon>
    </lineage>
</organism>
<gene>
    <name evidence="3" type="primary">lptC</name>
    <name evidence="3" type="ORF">DWW10_03400</name>
</gene>
<dbReference type="EMBL" id="QRZF01000002">
    <property type="protein sequence ID" value="RGV57127.1"/>
    <property type="molecule type" value="Genomic_DNA"/>
</dbReference>
<dbReference type="NCBIfam" id="TIGR04409">
    <property type="entry name" value="LptC_YrbK"/>
    <property type="match status" value="1"/>
</dbReference>
<feature type="region of interest" description="Disordered" evidence="1">
    <location>
        <begin position="201"/>
        <end position="220"/>
    </location>
</feature>
<feature type="transmembrane region" description="Helical" evidence="2">
    <location>
        <begin position="9"/>
        <end position="29"/>
    </location>
</feature>
<accession>A0A412YI80</accession>
<dbReference type="GO" id="GO:0005886">
    <property type="term" value="C:plasma membrane"/>
    <property type="evidence" value="ECO:0007669"/>
    <property type="project" value="InterPro"/>
</dbReference>
<keyword evidence="2" id="KW-0812">Transmembrane</keyword>
<name>A0A412YI80_9BACE</name>
<dbReference type="Pfam" id="PF06835">
    <property type="entry name" value="LptC"/>
    <property type="match status" value="1"/>
</dbReference>
<dbReference type="InterPro" id="IPR026265">
    <property type="entry name" value="LptC"/>
</dbReference>
<dbReference type="RefSeq" id="WP_022392042.1">
    <property type="nucleotide sequence ID" value="NZ_QRZF01000002.1"/>
</dbReference>
<dbReference type="InterPro" id="IPR010664">
    <property type="entry name" value="LipoPS_assembly_LptC-rel"/>
</dbReference>
<evidence type="ECO:0000313" key="4">
    <source>
        <dbReference type="Proteomes" id="UP000283850"/>
    </source>
</evidence>
<dbReference type="AlphaFoldDB" id="A0A412YI80"/>
<dbReference type="Gene3D" id="2.60.450.10">
    <property type="entry name" value="Lipopolysaccharide (LPS) transport protein A like domain"/>
    <property type="match status" value="1"/>
</dbReference>
<dbReference type="PROSITE" id="PS51257">
    <property type="entry name" value="PROKAR_LIPOPROTEIN"/>
    <property type="match status" value="1"/>
</dbReference>
<evidence type="ECO:0000256" key="1">
    <source>
        <dbReference type="SAM" id="MobiDB-lite"/>
    </source>
</evidence>
<proteinExistence type="predicted"/>
<keyword evidence="2" id="KW-1133">Transmembrane helix</keyword>
<evidence type="ECO:0000256" key="2">
    <source>
        <dbReference type="SAM" id="Phobius"/>
    </source>
</evidence>
<comment type="caution">
    <text evidence="3">The sequence shown here is derived from an EMBL/GenBank/DDBJ whole genome shotgun (WGS) entry which is preliminary data.</text>
</comment>
<keyword evidence="2" id="KW-0472">Membrane</keyword>
<dbReference type="GO" id="GO:0015221">
    <property type="term" value="F:lipopolysaccharide transmembrane transporter activity"/>
    <property type="evidence" value="ECO:0007669"/>
    <property type="project" value="InterPro"/>
</dbReference>
<feature type="compositionally biased region" description="Polar residues" evidence="1">
    <location>
        <begin position="202"/>
        <end position="220"/>
    </location>
</feature>